<dbReference type="InterPro" id="IPR006264">
    <property type="entry name" value="EPSP_synthase"/>
</dbReference>
<dbReference type="InterPro" id="IPR001986">
    <property type="entry name" value="Enolpyruvate_Tfrase_dom"/>
</dbReference>
<feature type="domain" description="Enolpyruvate transferase" evidence="8">
    <location>
        <begin position="9"/>
        <end position="441"/>
    </location>
</feature>
<name>A0A948X2C0_9GAMM</name>
<dbReference type="PIRSF" id="PIRSF000505">
    <property type="entry name" value="EPSPS"/>
    <property type="match status" value="1"/>
</dbReference>
<feature type="active site" description="Proton acceptor" evidence="7">
    <location>
        <position position="329"/>
    </location>
</feature>
<comment type="function">
    <text evidence="7">Catalyzes the transfer of the enolpyruvyl moiety of phosphoenolpyruvate (PEP) to the 5-hydroxyl of shikimate-3-phosphate (S3P) to produce enolpyruvyl shikimate-3-phosphate and inorganic phosphate.</text>
</comment>
<comment type="caution">
    <text evidence="9">The sequence shown here is derived from an EMBL/GenBank/DDBJ whole genome shotgun (WGS) entry which is preliminary data.</text>
</comment>
<feature type="binding site" evidence="7">
    <location>
        <position position="356"/>
    </location>
    <ligand>
        <name>3-phosphoshikimate</name>
        <dbReference type="ChEBI" id="CHEBI:145989"/>
    </ligand>
</feature>
<dbReference type="PANTHER" id="PTHR21090:SF5">
    <property type="entry name" value="PENTAFUNCTIONAL AROM POLYPEPTIDE"/>
    <property type="match status" value="1"/>
</dbReference>
<dbReference type="GO" id="GO:0008652">
    <property type="term" value="P:amino acid biosynthetic process"/>
    <property type="evidence" value="ECO:0007669"/>
    <property type="project" value="UniProtKB-KW"/>
</dbReference>
<feature type="binding site" evidence="7">
    <location>
        <position position="28"/>
    </location>
    <ligand>
        <name>3-phosphoshikimate</name>
        <dbReference type="ChEBI" id="CHEBI:145989"/>
    </ligand>
</feature>
<dbReference type="InterPro" id="IPR036968">
    <property type="entry name" value="Enolpyruvate_Tfrase_sf"/>
</dbReference>
<comment type="subunit">
    <text evidence="7">Monomer.</text>
</comment>
<feature type="binding site" evidence="7">
    <location>
        <position position="214"/>
    </location>
    <ligand>
        <name>3-phosphoshikimate</name>
        <dbReference type="ChEBI" id="CHEBI:145989"/>
    </ligand>
</feature>
<evidence type="ECO:0000313" key="10">
    <source>
        <dbReference type="Proteomes" id="UP000733611"/>
    </source>
</evidence>
<evidence type="ECO:0000313" key="9">
    <source>
        <dbReference type="EMBL" id="MBU3845321.1"/>
    </source>
</evidence>
<dbReference type="PROSITE" id="PS00104">
    <property type="entry name" value="EPSP_SYNTHASE_1"/>
    <property type="match status" value="1"/>
</dbReference>
<comment type="pathway">
    <text evidence="1 7">Metabolic intermediate biosynthesis; chorismate biosynthesis; chorismate from D-erythrose 4-phosphate and phosphoenolpyruvate: step 6/7.</text>
</comment>
<dbReference type="PANTHER" id="PTHR21090">
    <property type="entry name" value="AROM/DEHYDROQUINATE SYNTHASE"/>
    <property type="match status" value="1"/>
</dbReference>
<comment type="caution">
    <text evidence="7">Lacks conserved residue(s) required for the propagation of feature annotation.</text>
</comment>
<dbReference type="GO" id="GO:0009073">
    <property type="term" value="P:aromatic amino acid family biosynthetic process"/>
    <property type="evidence" value="ECO:0007669"/>
    <property type="project" value="UniProtKB-KW"/>
</dbReference>
<organism evidence="9 10">
    <name type="scientific">Candidatus Anaerobiospirillum pullicola</name>
    <dbReference type="NCBI Taxonomy" id="2838451"/>
    <lineage>
        <taxon>Bacteria</taxon>
        <taxon>Pseudomonadati</taxon>
        <taxon>Pseudomonadota</taxon>
        <taxon>Gammaproteobacteria</taxon>
        <taxon>Aeromonadales</taxon>
        <taxon>Succinivibrionaceae</taxon>
        <taxon>Anaerobiospirillum</taxon>
    </lineage>
</organism>
<keyword evidence="7" id="KW-0963">Cytoplasm</keyword>
<dbReference type="GO" id="GO:0005737">
    <property type="term" value="C:cytoplasm"/>
    <property type="evidence" value="ECO:0007669"/>
    <property type="project" value="UniProtKB-SubCell"/>
</dbReference>
<feature type="binding site" evidence="7">
    <location>
        <position position="186"/>
    </location>
    <ligand>
        <name>3-phosphoshikimate</name>
        <dbReference type="ChEBI" id="CHEBI:145989"/>
    </ligand>
</feature>
<dbReference type="Proteomes" id="UP000733611">
    <property type="component" value="Unassembled WGS sequence"/>
</dbReference>
<evidence type="ECO:0000259" key="8">
    <source>
        <dbReference type="Pfam" id="PF00275"/>
    </source>
</evidence>
<evidence type="ECO:0000256" key="7">
    <source>
        <dbReference type="HAMAP-Rule" id="MF_00210"/>
    </source>
</evidence>
<feature type="binding site" evidence="7">
    <location>
        <position position="188"/>
    </location>
    <ligand>
        <name>3-phosphoshikimate</name>
        <dbReference type="ChEBI" id="CHEBI:145989"/>
    </ligand>
</feature>
<dbReference type="SUPFAM" id="SSF55205">
    <property type="entry name" value="EPT/RTPC-like"/>
    <property type="match status" value="1"/>
</dbReference>
<feature type="binding site" evidence="7">
    <location>
        <position position="434"/>
    </location>
    <ligand>
        <name>phosphoenolpyruvate</name>
        <dbReference type="ChEBI" id="CHEBI:58702"/>
    </ligand>
</feature>
<feature type="binding site" evidence="7">
    <location>
        <position position="24"/>
    </location>
    <ligand>
        <name>3-phosphoshikimate</name>
        <dbReference type="ChEBI" id="CHEBI:145989"/>
    </ligand>
</feature>
<keyword evidence="3 7" id="KW-0028">Amino-acid biosynthesis</keyword>
<feature type="binding site" evidence="7">
    <location>
        <position position="360"/>
    </location>
    <ligand>
        <name>phosphoenolpyruvate</name>
        <dbReference type="ChEBI" id="CHEBI:58702"/>
    </ligand>
</feature>
<proteinExistence type="inferred from homology"/>
<evidence type="ECO:0000256" key="6">
    <source>
        <dbReference type="ARBA" id="ARBA00044633"/>
    </source>
</evidence>
<feature type="binding site" evidence="7">
    <location>
        <position position="103"/>
    </location>
    <ligand>
        <name>phosphoenolpyruvate</name>
        <dbReference type="ChEBI" id="CHEBI:58702"/>
    </ligand>
</feature>
<comment type="subcellular location">
    <subcellularLocation>
        <location evidence="7">Cytoplasm</location>
    </subcellularLocation>
</comment>
<dbReference type="Gene3D" id="3.65.10.10">
    <property type="entry name" value="Enolpyruvate transferase domain"/>
    <property type="match status" value="2"/>
</dbReference>
<dbReference type="GO" id="GO:0003866">
    <property type="term" value="F:3-phosphoshikimate 1-carboxyvinyltransferase activity"/>
    <property type="evidence" value="ECO:0007669"/>
    <property type="project" value="UniProtKB-UniRule"/>
</dbReference>
<dbReference type="HAMAP" id="MF_00210">
    <property type="entry name" value="EPSP_synth"/>
    <property type="match status" value="1"/>
</dbReference>
<dbReference type="CDD" id="cd01556">
    <property type="entry name" value="EPSP_synthase"/>
    <property type="match status" value="1"/>
</dbReference>
<comment type="catalytic activity">
    <reaction evidence="6">
        <text>3-phosphoshikimate + phosphoenolpyruvate = 5-O-(1-carboxyvinyl)-3-phosphoshikimate + phosphate</text>
        <dbReference type="Rhea" id="RHEA:21256"/>
        <dbReference type="ChEBI" id="CHEBI:43474"/>
        <dbReference type="ChEBI" id="CHEBI:57701"/>
        <dbReference type="ChEBI" id="CHEBI:58702"/>
        <dbReference type="ChEBI" id="CHEBI:145989"/>
        <dbReference type="EC" id="2.5.1.19"/>
    </reaction>
    <physiologicalReaction direction="left-to-right" evidence="6">
        <dbReference type="Rhea" id="RHEA:21257"/>
    </physiologicalReaction>
</comment>
<dbReference type="AlphaFoldDB" id="A0A948X2C0"/>
<feature type="binding site" evidence="7">
    <location>
        <position position="329"/>
    </location>
    <ligand>
        <name>3-phosphoshikimate</name>
        <dbReference type="ChEBI" id="CHEBI:145989"/>
    </ligand>
</feature>
<evidence type="ECO:0000256" key="1">
    <source>
        <dbReference type="ARBA" id="ARBA00004811"/>
    </source>
</evidence>
<dbReference type="InterPro" id="IPR023193">
    <property type="entry name" value="EPSP_synthase_CS"/>
</dbReference>
<reference evidence="9" key="2">
    <citation type="submission" date="2021-04" db="EMBL/GenBank/DDBJ databases">
        <authorList>
            <person name="Gilroy R."/>
        </authorList>
    </citation>
    <scope>NUCLEOTIDE SEQUENCE</scope>
    <source>
        <strain evidence="9">378</strain>
    </source>
</reference>
<dbReference type="EMBL" id="JAHLFE010000221">
    <property type="protein sequence ID" value="MBU3845321.1"/>
    <property type="molecule type" value="Genomic_DNA"/>
</dbReference>
<feature type="binding site" evidence="7">
    <location>
        <position position="23"/>
    </location>
    <ligand>
        <name>phosphoenolpyruvate</name>
        <dbReference type="ChEBI" id="CHEBI:58702"/>
    </ligand>
</feature>
<dbReference type="Pfam" id="PF00275">
    <property type="entry name" value="EPSP_synthase"/>
    <property type="match status" value="1"/>
</dbReference>
<evidence type="ECO:0000256" key="4">
    <source>
        <dbReference type="ARBA" id="ARBA00022679"/>
    </source>
</evidence>
<dbReference type="EC" id="2.5.1.19" evidence="7"/>
<accession>A0A948X2C0</accession>
<keyword evidence="4 7" id="KW-0808">Transferase</keyword>
<gene>
    <name evidence="7 9" type="primary">aroA</name>
    <name evidence="9" type="ORF">H9847_10755</name>
</gene>
<evidence type="ECO:0000256" key="2">
    <source>
        <dbReference type="ARBA" id="ARBA00009948"/>
    </source>
</evidence>
<dbReference type="InterPro" id="IPR013792">
    <property type="entry name" value="RNA3'P_cycl/enolpyr_Trfase_a/b"/>
</dbReference>
<feature type="binding site" evidence="7">
    <location>
        <position position="188"/>
    </location>
    <ligand>
        <name>phosphoenolpyruvate</name>
        <dbReference type="ChEBI" id="CHEBI:58702"/>
    </ligand>
</feature>
<comment type="similarity">
    <text evidence="2 7">Belongs to the EPSP synthase family.</text>
</comment>
<feature type="binding site" evidence="7">
    <location>
        <position position="131"/>
    </location>
    <ligand>
        <name>phosphoenolpyruvate</name>
        <dbReference type="ChEBI" id="CHEBI:58702"/>
    </ligand>
</feature>
<dbReference type="PROSITE" id="PS00885">
    <property type="entry name" value="EPSP_SYNTHASE_2"/>
    <property type="match status" value="1"/>
</dbReference>
<evidence type="ECO:0000256" key="5">
    <source>
        <dbReference type="ARBA" id="ARBA00023141"/>
    </source>
</evidence>
<evidence type="ECO:0000256" key="3">
    <source>
        <dbReference type="ARBA" id="ARBA00022605"/>
    </source>
</evidence>
<keyword evidence="5 7" id="KW-0057">Aromatic amino acid biosynthesis</keyword>
<dbReference type="NCBIfam" id="TIGR01356">
    <property type="entry name" value="aroA"/>
    <property type="match status" value="1"/>
</dbReference>
<sequence length="453" mass="48461">MSAALTLGKINALHGQVQLVGSKSLTNRALLLSALSAGTTTLHNILRSDDSKVMLAALEKLGVKVQVDPQEDTTVTVTGLGGTFQVPAATHEQPLELFLGNAGTAMRPLCAALALSTGCFKLTGEPRMYERPIGVLVDALRALGAEIEYLGQEGYPPLLITGLGSTSGATTATSAARNIEVLGNTSSQFISALLMVGALLPYPLIIKVKGELISKPYVKLTCELLQRFGVEVVNHDFASFALQPQTIKAPQQYLVEGDASGATYFLAGAAIAGEITVYGVGQNSIQGDTKFIEILGRMGAYTEIGPNYLRVKAAPQLHGLTIDMNDMPDAAMTLVPMALFTDSPMTITNIASWRVKETDRIAAMATEMRKLGCAVTTGDDFITVDGNTAECAERKARGEVPVFATYNDHRMAMCMALTALDRKITINDPDCCRKTFPQFFTLWQEVAQFANEA</sequence>
<reference evidence="9" key="1">
    <citation type="journal article" date="2021" name="PeerJ">
        <title>Extensive microbial diversity within the chicken gut microbiome revealed by metagenomics and culture.</title>
        <authorList>
            <person name="Gilroy R."/>
            <person name="Ravi A."/>
            <person name="Getino M."/>
            <person name="Pursley I."/>
            <person name="Horton D.L."/>
            <person name="Alikhan N.F."/>
            <person name="Baker D."/>
            <person name="Gharbi K."/>
            <person name="Hall N."/>
            <person name="Watson M."/>
            <person name="Adriaenssens E.M."/>
            <person name="Foster-Nyarko E."/>
            <person name="Jarju S."/>
            <person name="Secka A."/>
            <person name="Antonio M."/>
            <person name="Oren A."/>
            <person name="Chaudhuri R.R."/>
            <person name="La Ragione R."/>
            <person name="Hildebrand F."/>
            <person name="Pallen M.J."/>
        </authorList>
    </citation>
    <scope>NUCLEOTIDE SEQUENCE</scope>
    <source>
        <strain evidence="9">378</strain>
    </source>
</reference>
<dbReference type="GO" id="GO:0009423">
    <property type="term" value="P:chorismate biosynthetic process"/>
    <property type="evidence" value="ECO:0007669"/>
    <property type="project" value="UniProtKB-UniRule"/>
</dbReference>
<feature type="binding site" evidence="7">
    <location>
        <position position="410"/>
    </location>
    <ligand>
        <name>phosphoenolpyruvate</name>
        <dbReference type="ChEBI" id="CHEBI:58702"/>
    </ligand>
</feature>
<feature type="binding site" evidence="7">
    <location>
        <position position="23"/>
    </location>
    <ligand>
        <name>3-phosphoshikimate</name>
        <dbReference type="ChEBI" id="CHEBI:145989"/>
    </ligand>
</feature>
<feature type="binding site" evidence="7">
    <location>
        <position position="187"/>
    </location>
    <ligand>
        <name>3-phosphoshikimate</name>
        <dbReference type="ChEBI" id="CHEBI:145989"/>
    </ligand>
</feature>
<protein>
    <recommendedName>
        <fullName evidence="7">3-phosphoshikimate 1-carboxyvinyltransferase</fullName>
        <ecNumber evidence="7">2.5.1.19</ecNumber>
    </recommendedName>
    <alternativeName>
        <fullName evidence="7">5-enolpyruvylshikimate-3-phosphate synthase</fullName>
        <shortName evidence="7">EPSP synthase</shortName>
        <shortName evidence="7">EPSPS</shortName>
    </alternativeName>
</protein>